<feature type="domain" description="Glycosyl transferase family 1" evidence="1">
    <location>
        <begin position="176"/>
        <end position="351"/>
    </location>
</feature>
<dbReference type="Pfam" id="PF00534">
    <property type="entry name" value="Glycos_transf_1"/>
    <property type="match status" value="1"/>
</dbReference>
<dbReference type="Gene3D" id="3.40.50.2000">
    <property type="entry name" value="Glycogen Phosphorylase B"/>
    <property type="match status" value="2"/>
</dbReference>
<comment type="caution">
    <text evidence="3">The sequence shown here is derived from an EMBL/GenBank/DDBJ whole genome shotgun (WGS) entry which is preliminary data.</text>
</comment>
<reference evidence="3 4" key="1">
    <citation type="journal article" date="2015" name="Nature">
        <title>rRNA introns, odd ribosomes, and small enigmatic genomes across a large radiation of phyla.</title>
        <authorList>
            <person name="Brown C.T."/>
            <person name="Hug L.A."/>
            <person name="Thomas B.C."/>
            <person name="Sharon I."/>
            <person name="Castelle C.J."/>
            <person name="Singh A."/>
            <person name="Wilkins M.J."/>
            <person name="Williams K.H."/>
            <person name="Banfield J.F."/>
        </authorList>
    </citation>
    <scope>NUCLEOTIDE SEQUENCE [LARGE SCALE GENOMIC DNA]</scope>
</reference>
<dbReference type="InterPro" id="IPR028098">
    <property type="entry name" value="Glyco_trans_4-like_N"/>
</dbReference>
<dbReference type="Pfam" id="PF13439">
    <property type="entry name" value="Glyco_transf_4"/>
    <property type="match status" value="1"/>
</dbReference>
<evidence type="ECO:0000259" key="1">
    <source>
        <dbReference type="Pfam" id="PF00534"/>
    </source>
</evidence>
<dbReference type="CDD" id="cd03801">
    <property type="entry name" value="GT4_PimA-like"/>
    <property type="match status" value="1"/>
</dbReference>
<dbReference type="Proteomes" id="UP000034682">
    <property type="component" value="Unassembled WGS sequence"/>
</dbReference>
<protein>
    <submittedName>
        <fullName evidence="3">Glycosyl transferase group 1</fullName>
    </submittedName>
</protein>
<organism evidence="3 4">
    <name type="scientific">Candidatus Giovannonibacteria bacterium GW2011_GWB1_47_6b</name>
    <dbReference type="NCBI Taxonomy" id="1618655"/>
    <lineage>
        <taxon>Bacteria</taxon>
        <taxon>Candidatus Giovannoniibacteriota</taxon>
    </lineage>
</organism>
<dbReference type="GO" id="GO:0016757">
    <property type="term" value="F:glycosyltransferase activity"/>
    <property type="evidence" value="ECO:0007669"/>
    <property type="project" value="InterPro"/>
</dbReference>
<dbReference type="SUPFAM" id="SSF53756">
    <property type="entry name" value="UDP-Glycosyltransferase/glycogen phosphorylase"/>
    <property type="match status" value="1"/>
</dbReference>
<dbReference type="EMBL" id="LCOK01000008">
    <property type="protein sequence ID" value="KKU77031.1"/>
    <property type="molecule type" value="Genomic_DNA"/>
</dbReference>
<accession>A0A0G1T5C0</accession>
<dbReference type="PANTHER" id="PTHR12526">
    <property type="entry name" value="GLYCOSYLTRANSFERASE"/>
    <property type="match status" value="1"/>
</dbReference>
<sequence length="375" mass="42166">MRVIFLNRSLKEYTGAGRFALALIRELKNLTPGLECAVLTTEPSGHPLDAPIIYGNKFKLFAAIPAIRKVFKRYDVIHALDAWPYGVVAVLASLGLRKKVIITAIGSGAIRPLYNFWRRPIMKWAYRKADKVVAVSNNTKKEILKFLPGLDITVINHGVSLANFQFPLNDKFQNLKPYILSTGFLKERKGFEYSIRAFAEIAGQYPKITYAIFGTDNYPDNREYKRLKKVAENLGVGDRVKFLSYDEQWFGGRGRISDEDLAALYKSAELFILLPQDFNKDIEGFGLVFLEAAAAGLPVIATKGTSAEDAVRDGKNGLLVSVGDYKKAAEVITKILSDQSLKKSFSEESIKFAREMSWEKVARAYKKIYDEHNDI</sequence>
<evidence type="ECO:0000259" key="2">
    <source>
        <dbReference type="Pfam" id="PF13439"/>
    </source>
</evidence>
<evidence type="ECO:0000313" key="3">
    <source>
        <dbReference type="EMBL" id="KKU77031.1"/>
    </source>
</evidence>
<name>A0A0G1T5C0_9BACT</name>
<dbReference type="InterPro" id="IPR001296">
    <property type="entry name" value="Glyco_trans_1"/>
</dbReference>
<keyword evidence="3" id="KW-0808">Transferase</keyword>
<feature type="domain" description="Glycosyltransferase subfamily 4-like N-terminal" evidence="2">
    <location>
        <begin position="14"/>
        <end position="161"/>
    </location>
</feature>
<proteinExistence type="predicted"/>
<gene>
    <name evidence="3" type="ORF">UY02_C0008G0011</name>
</gene>
<dbReference type="AlphaFoldDB" id="A0A0G1T5C0"/>
<evidence type="ECO:0000313" key="4">
    <source>
        <dbReference type="Proteomes" id="UP000034682"/>
    </source>
</evidence>